<comment type="caution">
    <text evidence="7">The sequence shown here is derived from an EMBL/GenBank/DDBJ whole genome shotgun (WGS) entry which is preliminary data.</text>
</comment>
<keyword evidence="5" id="KW-0732">Signal</keyword>
<sequence>MRTLGIVVLLALAAVTGCQSEDAAPVDLTEATTAEIAAAVKQRTGKVVLVDFWATWCGPCRARFPHLVDTNAKYADRGLVCVSVCLDKVGGWDKLDYKPAHVQSFLRSKRATFPNFVATDKTDERLKEWSGLNGGVPHMALFDKAGKRVWDSEQRDLSDGELDTLIERELAK</sequence>
<feature type="chain" id="PRO_5046079791" evidence="5">
    <location>
        <begin position="24"/>
        <end position="172"/>
    </location>
</feature>
<dbReference type="PROSITE" id="PS51352">
    <property type="entry name" value="THIOREDOXIN_2"/>
    <property type="match status" value="1"/>
</dbReference>
<dbReference type="PROSITE" id="PS51257">
    <property type="entry name" value="PROKAR_LIPOPROTEIN"/>
    <property type="match status" value="1"/>
</dbReference>
<keyword evidence="2" id="KW-0201">Cytochrome c-type biogenesis</keyword>
<dbReference type="SUPFAM" id="SSF52833">
    <property type="entry name" value="Thioredoxin-like"/>
    <property type="match status" value="1"/>
</dbReference>
<evidence type="ECO:0000256" key="5">
    <source>
        <dbReference type="SAM" id="SignalP"/>
    </source>
</evidence>
<dbReference type="PROSITE" id="PS00194">
    <property type="entry name" value="THIOREDOXIN_1"/>
    <property type="match status" value="1"/>
</dbReference>
<keyword evidence="3" id="KW-1015">Disulfide bond</keyword>
<keyword evidence="4" id="KW-0676">Redox-active center</keyword>
<dbReference type="Gene3D" id="3.40.30.10">
    <property type="entry name" value="Glutaredoxin"/>
    <property type="match status" value="1"/>
</dbReference>
<reference evidence="8" key="1">
    <citation type="journal article" date="2023" name="Mar. Drugs">
        <title>Gemmata algarum, a Novel Planctomycete Isolated from an Algal Mat, Displays Antimicrobial Activity.</title>
        <authorList>
            <person name="Kumar G."/>
            <person name="Kallscheuer N."/>
            <person name="Kashif M."/>
            <person name="Ahamad S."/>
            <person name="Jagadeeshwari U."/>
            <person name="Pannikurungottu S."/>
            <person name="Haufschild T."/>
            <person name="Kabuu M."/>
            <person name="Sasikala C."/>
            <person name="Jogler C."/>
            <person name="Ramana C."/>
        </authorList>
    </citation>
    <scope>NUCLEOTIDE SEQUENCE [LARGE SCALE GENOMIC DNA]</scope>
    <source>
        <strain evidence="8">JC673</strain>
    </source>
</reference>
<gene>
    <name evidence="7" type="ORF">R5W23_002620</name>
</gene>
<protein>
    <submittedName>
        <fullName evidence="7">TlpA family protein disulfide reductase</fullName>
    </submittedName>
</protein>
<evidence type="ECO:0000256" key="4">
    <source>
        <dbReference type="ARBA" id="ARBA00023284"/>
    </source>
</evidence>
<name>A0ABU5F531_9BACT</name>
<dbReference type="InterPro" id="IPR017937">
    <property type="entry name" value="Thioredoxin_CS"/>
</dbReference>
<feature type="signal peptide" evidence="5">
    <location>
        <begin position="1"/>
        <end position="23"/>
    </location>
</feature>
<dbReference type="Pfam" id="PF08534">
    <property type="entry name" value="Redoxin"/>
    <property type="match status" value="1"/>
</dbReference>
<evidence type="ECO:0000259" key="6">
    <source>
        <dbReference type="PROSITE" id="PS51352"/>
    </source>
</evidence>
<organism evidence="7 8">
    <name type="scientific">Gemmata algarum</name>
    <dbReference type="NCBI Taxonomy" id="2975278"/>
    <lineage>
        <taxon>Bacteria</taxon>
        <taxon>Pseudomonadati</taxon>
        <taxon>Planctomycetota</taxon>
        <taxon>Planctomycetia</taxon>
        <taxon>Gemmatales</taxon>
        <taxon>Gemmataceae</taxon>
        <taxon>Gemmata</taxon>
    </lineage>
</organism>
<dbReference type="CDD" id="cd02966">
    <property type="entry name" value="TlpA_like_family"/>
    <property type="match status" value="1"/>
</dbReference>
<accession>A0ABU5F531</accession>
<dbReference type="EMBL" id="JAXBLV010000192">
    <property type="protein sequence ID" value="MDY3561343.1"/>
    <property type="molecule type" value="Genomic_DNA"/>
</dbReference>
<evidence type="ECO:0000256" key="2">
    <source>
        <dbReference type="ARBA" id="ARBA00022748"/>
    </source>
</evidence>
<feature type="domain" description="Thioredoxin" evidence="6">
    <location>
        <begin position="18"/>
        <end position="171"/>
    </location>
</feature>
<evidence type="ECO:0000313" key="7">
    <source>
        <dbReference type="EMBL" id="MDY3561343.1"/>
    </source>
</evidence>
<dbReference type="PANTHER" id="PTHR42852:SF6">
    <property type="entry name" value="THIOL:DISULFIDE INTERCHANGE PROTEIN DSBE"/>
    <property type="match status" value="1"/>
</dbReference>
<comment type="subcellular location">
    <subcellularLocation>
        <location evidence="1">Cell envelope</location>
    </subcellularLocation>
</comment>
<proteinExistence type="predicted"/>
<dbReference type="InterPro" id="IPR050553">
    <property type="entry name" value="Thioredoxin_ResA/DsbE_sf"/>
</dbReference>
<keyword evidence="8" id="KW-1185">Reference proteome</keyword>
<dbReference type="InterPro" id="IPR013740">
    <property type="entry name" value="Redoxin"/>
</dbReference>
<dbReference type="InterPro" id="IPR036249">
    <property type="entry name" value="Thioredoxin-like_sf"/>
</dbReference>
<dbReference type="Proteomes" id="UP001272242">
    <property type="component" value="Unassembled WGS sequence"/>
</dbReference>
<dbReference type="PANTHER" id="PTHR42852">
    <property type="entry name" value="THIOL:DISULFIDE INTERCHANGE PROTEIN DSBE"/>
    <property type="match status" value="1"/>
</dbReference>
<evidence type="ECO:0000256" key="1">
    <source>
        <dbReference type="ARBA" id="ARBA00004196"/>
    </source>
</evidence>
<dbReference type="RefSeq" id="WP_320687773.1">
    <property type="nucleotide sequence ID" value="NZ_JAXBLV010000192.1"/>
</dbReference>
<dbReference type="InterPro" id="IPR013766">
    <property type="entry name" value="Thioredoxin_domain"/>
</dbReference>
<evidence type="ECO:0000256" key="3">
    <source>
        <dbReference type="ARBA" id="ARBA00023157"/>
    </source>
</evidence>
<evidence type="ECO:0000313" key="8">
    <source>
        <dbReference type="Proteomes" id="UP001272242"/>
    </source>
</evidence>